<evidence type="ECO:0000313" key="3">
    <source>
        <dbReference type="Proteomes" id="UP000694402"/>
    </source>
</evidence>
<sequence length="138" mass="15477">MEEVWNHQDSSYSWPPGQTEKSWKKDLGQGGEQEPDCGDGRTRRTTIQHSTNQAFMVRWPDGSHSSVKGTRHPKRHLKVLDHEKQDSDATNIELFGLNAKCHVWRKLGTNLTVKYGGGSIMLWGCFSVAGTGRLVSVV</sequence>
<name>A0AAZ3S1U4_ONCTS</name>
<accession>A0AAZ3S1U4</accession>
<dbReference type="GO" id="GO:0003676">
    <property type="term" value="F:nucleic acid binding"/>
    <property type="evidence" value="ECO:0007669"/>
    <property type="project" value="InterPro"/>
</dbReference>
<keyword evidence="3" id="KW-1185">Reference proteome</keyword>
<dbReference type="Gene3D" id="3.30.420.10">
    <property type="entry name" value="Ribonuclease H-like superfamily/Ribonuclease H"/>
    <property type="match status" value="1"/>
</dbReference>
<dbReference type="AlphaFoldDB" id="A0AAZ3S1U4"/>
<dbReference type="GeneTree" id="ENSGT01120000272133"/>
<protein>
    <submittedName>
        <fullName evidence="2">Uncharacterized protein</fullName>
    </submittedName>
</protein>
<evidence type="ECO:0000256" key="1">
    <source>
        <dbReference type="SAM" id="MobiDB-lite"/>
    </source>
</evidence>
<proteinExistence type="predicted"/>
<feature type="region of interest" description="Disordered" evidence="1">
    <location>
        <begin position="1"/>
        <end position="44"/>
    </location>
</feature>
<dbReference type="InterPro" id="IPR036397">
    <property type="entry name" value="RNaseH_sf"/>
</dbReference>
<dbReference type="Proteomes" id="UP000694402">
    <property type="component" value="Unassembled WGS sequence"/>
</dbReference>
<reference evidence="2" key="3">
    <citation type="submission" date="2025-09" db="UniProtKB">
        <authorList>
            <consortium name="Ensembl"/>
        </authorList>
    </citation>
    <scope>IDENTIFICATION</scope>
</reference>
<reference evidence="2" key="2">
    <citation type="submission" date="2025-08" db="UniProtKB">
        <authorList>
            <consortium name="Ensembl"/>
        </authorList>
    </citation>
    <scope>IDENTIFICATION</scope>
</reference>
<reference evidence="3" key="1">
    <citation type="journal article" date="2018" name="PLoS ONE">
        <title>Chinook salmon (Oncorhynchus tshawytscha) genome and transcriptome.</title>
        <authorList>
            <person name="Christensen K.A."/>
            <person name="Leong J.S."/>
            <person name="Sakhrani D."/>
            <person name="Biagi C.A."/>
            <person name="Minkley D.R."/>
            <person name="Withler R.E."/>
            <person name="Rondeau E.B."/>
            <person name="Koop B.F."/>
            <person name="Devlin R.H."/>
        </authorList>
    </citation>
    <scope>NUCLEOTIDE SEQUENCE [LARGE SCALE GENOMIC DNA]</scope>
</reference>
<dbReference type="Ensembl" id="ENSOTST00005167040.1">
    <property type="protein sequence ID" value="ENSOTSP00005146169.1"/>
    <property type="gene ID" value="ENSOTSG00005059217.1"/>
</dbReference>
<evidence type="ECO:0000313" key="2">
    <source>
        <dbReference type="Ensembl" id="ENSOTSP00005146169.1"/>
    </source>
</evidence>
<organism evidence="2 3">
    <name type="scientific">Oncorhynchus tshawytscha</name>
    <name type="common">Chinook salmon</name>
    <name type="synonym">Salmo tshawytscha</name>
    <dbReference type="NCBI Taxonomy" id="74940"/>
    <lineage>
        <taxon>Eukaryota</taxon>
        <taxon>Metazoa</taxon>
        <taxon>Chordata</taxon>
        <taxon>Craniata</taxon>
        <taxon>Vertebrata</taxon>
        <taxon>Euteleostomi</taxon>
        <taxon>Actinopterygii</taxon>
        <taxon>Neopterygii</taxon>
        <taxon>Teleostei</taxon>
        <taxon>Protacanthopterygii</taxon>
        <taxon>Salmoniformes</taxon>
        <taxon>Salmonidae</taxon>
        <taxon>Salmoninae</taxon>
        <taxon>Oncorhynchus</taxon>
    </lineage>
</organism>